<accession>A0A7J6L1L7</accession>
<dbReference type="InterPro" id="IPR036028">
    <property type="entry name" value="SH3-like_dom_sf"/>
</dbReference>
<dbReference type="InterPro" id="IPR035979">
    <property type="entry name" value="RBD_domain_sf"/>
</dbReference>
<feature type="compositionally biased region" description="Polar residues" evidence="2">
    <location>
        <begin position="1"/>
        <end position="24"/>
    </location>
</feature>
<feature type="domain" description="Mei2-like C-terminal RNA recognition motif" evidence="3">
    <location>
        <begin position="75"/>
        <end position="168"/>
    </location>
</feature>
<comment type="caution">
    <text evidence="4">The sequence shown here is derived from an EMBL/GenBank/DDBJ whole genome shotgun (WGS) entry which is preliminary data.</text>
</comment>
<dbReference type="SUPFAM" id="SSF50044">
    <property type="entry name" value="SH3-domain"/>
    <property type="match status" value="1"/>
</dbReference>
<sequence length="1599" mass="171585">MSNPRENVSRPVSASTTTAAGSQMDSGHSTTDGGGTDALFRMFGGTTKGAQLGGEMRLGGGRQLLAAPAAAAPRRTTVMLRNVPNDLGSLDLIAIINQEGFKGAYDFLFMPHERTPPSQPGVKTKGYAFINFLSEGLARMFRKIFQGKPLTGQFLLKVGDVSDAKTQGFVDNMLPHQNRAPMGLHVFGCPEGTELVRGGRPIQMSLQDMIERNKAATEKAEKESSVIDELVSNGEVETMFDLKPRLVSYEIKQRKQGGGSATASPRDGQQQPQQPSASHLRADAPEFKPAASAPRPAAPKASTAVRMPAAKAPQVQTPAPAPTAQKPEVATAAPAASTPRPTPSSLAPKIFLISDLVALKNLATSASVEDQMSTEEIGNVLNQWQLVPIKADERDLGPDTPPESAATSDQFVSAIEQTKAKAAGEGNAVVGVLFCESLLRGVSAALIGSMRKVDVLMLQTGTDADSQQRAGQIIARNEPFMYPVRCRTVTSIGSMIAHMKTVAAAKSSPAVSSSAPGTTASPGKSASAAPKAKAAATPAVDSQQQQQQQQQLLQQQARLLEAVQKQQQQQQTAGSGGPQLAANSQHVARCFWHPTDPNQLRVDTGDVMMVKSVSPDGLWAWAMNVRTAQPQPGWVPTSVFNSPRAQQAQQQQQQQPQAKAAAMSGQASRPRSAMSELAAKLEAQRGGMLPVNRGGQQQQMDQQLMVVAQSMRPGAPPVGTILQLDSVNPAAGTMAVSWNNGMETMVVRSSSNVTCAVLRALDASPEPDVPNAPMRCWGSSTAVERLEPPLRYGGIKRKNVNDLLGNHAEGWCELETMTIPYEGARERALHFLTQIEYSMQSIASESSAVSSIDRLGRCQRAVFSIIPSLTALAEDLGRECRERGQVLWEMIKVLRHGMSAQLCTAVNELRAERHRARERVDALLKEVAAAKERAESMTAVALRAKVVEAELRSRLAEYGDEAARLRVANDVLKGKVKGGLQKECQDACVSTEVAACPQKEEWCCALAKLLLESAVDPCFFPSSVTPAVPRELIGALRVIAAHASVEGGELTFSGVPARDIMTCPDGSDRAVQIVCPPSCAVEVQTIDHNSIEAAVQTTVPSAKDFSVQVESLTDRSDSETSSPTASSCSMSEASSDRGAVQAEDFEADELFRSDFVRLIDFSLLNAPSSKSTDPVRETLLSHSELHTVIARLYDSLAAQLSTIGDCPRSVSLYVMAFMRRQHGVPSVIMERSLQLVRSLIHWRTPKVASSSRFSAAAAPVSGCCSTCCTLVHALLGKTPFSEFRIMLYFRQLLRRRSKYKHDTRSFGVRRSESAAALKLTYDLFSDDVADQVVAAIKDADVWVVQECVRRPSQYKSPIVQSELDSRLIQALMEGWEKKLGSFSGHQVNSIEEAAIAFMNADGDYTGLLRHTACVVAAGSDISWSFMADDGPAYVGFIDFSMEVGMRRATLSPAEGGGNSSAISEFVVEALITLGLEGHANSLQRSADPRAEHTGRQYRSRLGALRRCLADGQDSAAVAETISLLASYVSIENSQAAGAPSVLTQDLQKVIAGVLRPLLESAKATKVFLLHDRTESGVPTEGNGLAAQTPARRGHRRGTQ</sequence>
<feature type="compositionally biased region" description="Low complexity" evidence="2">
    <location>
        <begin position="645"/>
        <end position="662"/>
    </location>
</feature>
<dbReference type="Proteomes" id="UP000572268">
    <property type="component" value="Unassembled WGS sequence"/>
</dbReference>
<reference evidence="4 5" key="1">
    <citation type="submission" date="2020-04" db="EMBL/GenBank/DDBJ databases">
        <title>Perkinsus olseni comparative genomics.</title>
        <authorList>
            <person name="Bogema D.R."/>
        </authorList>
    </citation>
    <scope>NUCLEOTIDE SEQUENCE [LARGE SCALE GENOMIC DNA]</scope>
    <source>
        <strain evidence="4">ATCC PRA-31</strain>
    </source>
</reference>
<feature type="compositionally biased region" description="Low complexity" evidence="2">
    <location>
        <begin position="288"/>
        <end position="343"/>
    </location>
</feature>
<evidence type="ECO:0000256" key="1">
    <source>
        <dbReference type="SAM" id="Coils"/>
    </source>
</evidence>
<gene>
    <name evidence="4" type="ORF">FOL46_009265</name>
</gene>
<feature type="region of interest" description="Disordered" evidence="2">
    <location>
        <begin position="1108"/>
        <end position="1139"/>
    </location>
</feature>
<feature type="region of interest" description="Disordered" evidence="2">
    <location>
        <begin position="252"/>
        <end position="343"/>
    </location>
</feature>
<proteinExistence type="predicted"/>
<dbReference type="InterPro" id="IPR007201">
    <property type="entry name" value="Mei2-like_Rrm_C"/>
</dbReference>
<evidence type="ECO:0000313" key="4">
    <source>
        <dbReference type="EMBL" id="KAF4653328.1"/>
    </source>
</evidence>
<evidence type="ECO:0000259" key="3">
    <source>
        <dbReference type="Pfam" id="PF04059"/>
    </source>
</evidence>
<feature type="region of interest" description="Disordered" evidence="2">
    <location>
        <begin position="1577"/>
        <end position="1599"/>
    </location>
</feature>
<evidence type="ECO:0000313" key="5">
    <source>
        <dbReference type="Proteomes" id="UP000572268"/>
    </source>
</evidence>
<dbReference type="SUPFAM" id="SSF54928">
    <property type="entry name" value="RNA-binding domain, RBD"/>
    <property type="match status" value="1"/>
</dbReference>
<feature type="region of interest" description="Disordered" evidence="2">
    <location>
        <begin position="641"/>
        <end position="673"/>
    </location>
</feature>
<evidence type="ECO:0000256" key="2">
    <source>
        <dbReference type="SAM" id="MobiDB-lite"/>
    </source>
</evidence>
<feature type="compositionally biased region" description="Polar residues" evidence="2">
    <location>
        <begin position="261"/>
        <end position="277"/>
    </location>
</feature>
<feature type="compositionally biased region" description="Low complexity" evidence="2">
    <location>
        <begin position="1119"/>
        <end position="1133"/>
    </location>
</feature>
<organism evidence="4 5">
    <name type="scientific">Perkinsus olseni</name>
    <name type="common">Perkinsus atlanticus</name>
    <dbReference type="NCBI Taxonomy" id="32597"/>
    <lineage>
        <taxon>Eukaryota</taxon>
        <taxon>Sar</taxon>
        <taxon>Alveolata</taxon>
        <taxon>Perkinsozoa</taxon>
        <taxon>Perkinsea</taxon>
        <taxon>Perkinsida</taxon>
        <taxon>Perkinsidae</taxon>
        <taxon>Perkinsus</taxon>
    </lineage>
</organism>
<dbReference type="CDD" id="cd12277">
    <property type="entry name" value="RRM3_MEI2_EAR1_like"/>
    <property type="match status" value="1"/>
</dbReference>
<dbReference type="Pfam" id="PF04059">
    <property type="entry name" value="RRM_2"/>
    <property type="match status" value="1"/>
</dbReference>
<protein>
    <recommendedName>
        <fullName evidence="3">Mei2-like C-terminal RNA recognition motif domain-containing protein</fullName>
    </recommendedName>
</protein>
<dbReference type="EMBL" id="JABANN010000820">
    <property type="protein sequence ID" value="KAF4653328.1"/>
    <property type="molecule type" value="Genomic_DNA"/>
</dbReference>
<feature type="region of interest" description="Disordered" evidence="2">
    <location>
        <begin position="507"/>
        <end position="543"/>
    </location>
</feature>
<feature type="region of interest" description="Disordered" evidence="2">
    <location>
        <begin position="1"/>
        <end position="37"/>
    </location>
</feature>
<name>A0A7J6L1L7_PEROL</name>
<feature type="coiled-coil region" evidence="1">
    <location>
        <begin position="906"/>
        <end position="940"/>
    </location>
</feature>
<dbReference type="GO" id="GO:0003676">
    <property type="term" value="F:nucleic acid binding"/>
    <property type="evidence" value="ECO:0007669"/>
    <property type="project" value="InterPro"/>
</dbReference>
<keyword evidence="1" id="KW-0175">Coiled coil</keyword>